<accession>A0A9N7V819</accession>
<protein>
    <submittedName>
        <fullName evidence="1">Uncharacterized protein</fullName>
    </submittedName>
</protein>
<gene>
    <name evidence="1" type="ORF">PLEPLA_LOCUS31484</name>
</gene>
<organism evidence="1 2">
    <name type="scientific">Pleuronectes platessa</name>
    <name type="common">European plaice</name>
    <dbReference type="NCBI Taxonomy" id="8262"/>
    <lineage>
        <taxon>Eukaryota</taxon>
        <taxon>Metazoa</taxon>
        <taxon>Chordata</taxon>
        <taxon>Craniata</taxon>
        <taxon>Vertebrata</taxon>
        <taxon>Euteleostomi</taxon>
        <taxon>Actinopterygii</taxon>
        <taxon>Neopterygii</taxon>
        <taxon>Teleostei</taxon>
        <taxon>Neoteleostei</taxon>
        <taxon>Acanthomorphata</taxon>
        <taxon>Carangaria</taxon>
        <taxon>Pleuronectiformes</taxon>
        <taxon>Pleuronectoidei</taxon>
        <taxon>Pleuronectidae</taxon>
        <taxon>Pleuronectes</taxon>
    </lineage>
</organism>
<comment type="caution">
    <text evidence="1">The sequence shown here is derived from an EMBL/GenBank/DDBJ whole genome shotgun (WGS) entry which is preliminary data.</text>
</comment>
<dbReference type="Proteomes" id="UP001153269">
    <property type="component" value="Unassembled WGS sequence"/>
</dbReference>
<evidence type="ECO:0000313" key="2">
    <source>
        <dbReference type="Proteomes" id="UP001153269"/>
    </source>
</evidence>
<sequence length="139" mass="14771">MLGAAEELIRGAPGEHGRCNPPIQGSSPGRCAAWLGPQPQPFICTHHTGVFSARRGSNLLGQQPPRGCITSSPAPVCLHKRLSNEPANCLKRLLTSATGRYPSVPGRRRRVMGAGRGQVEVELSEPICQAFTHCLVGAN</sequence>
<reference evidence="1" key="1">
    <citation type="submission" date="2020-03" db="EMBL/GenBank/DDBJ databases">
        <authorList>
            <person name="Weist P."/>
        </authorList>
    </citation>
    <scope>NUCLEOTIDE SEQUENCE</scope>
</reference>
<name>A0A9N7V819_PLEPL</name>
<dbReference type="EMBL" id="CADEAL010003190">
    <property type="protein sequence ID" value="CAB1443768.1"/>
    <property type="molecule type" value="Genomic_DNA"/>
</dbReference>
<dbReference type="AlphaFoldDB" id="A0A9N7V819"/>
<evidence type="ECO:0000313" key="1">
    <source>
        <dbReference type="EMBL" id="CAB1443768.1"/>
    </source>
</evidence>
<keyword evidence="2" id="KW-1185">Reference proteome</keyword>
<proteinExistence type="predicted"/>